<dbReference type="RefSeq" id="WP_345558533.1">
    <property type="nucleotide sequence ID" value="NZ_BAABDQ010000001.1"/>
</dbReference>
<organism evidence="3 4">
    <name type="scientific">Nonomuraea rosea</name>
    <dbReference type="NCBI Taxonomy" id="638574"/>
    <lineage>
        <taxon>Bacteria</taxon>
        <taxon>Bacillati</taxon>
        <taxon>Actinomycetota</taxon>
        <taxon>Actinomycetes</taxon>
        <taxon>Streptosporangiales</taxon>
        <taxon>Streptosporangiaceae</taxon>
        <taxon>Nonomuraea</taxon>
    </lineage>
</organism>
<dbReference type="Pfam" id="PF18042">
    <property type="entry name" value="ORF_12_N"/>
    <property type="match status" value="1"/>
</dbReference>
<dbReference type="EMBL" id="BAABDQ010000001">
    <property type="protein sequence ID" value="GAA3530696.1"/>
    <property type="molecule type" value="Genomic_DNA"/>
</dbReference>
<dbReference type="Proteomes" id="UP001500630">
    <property type="component" value="Unassembled WGS sequence"/>
</dbReference>
<feature type="signal peptide" evidence="1">
    <location>
        <begin position="1"/>
        <end position="20"/>
    </location>
</feature>
<evidence type="ECO:0000313" key="4">
    <source>
        <dbReference type="Proteomes" id="UP001500630"/>
    </source>
</evidence>
<proteinExistence type="predicted"/>
<name>A0ABP6V958_9ACTN</name>
<dbReference type="InterPro" id="IPR040846">
    <property type="entry name" value="ORF_12_N"/>
</dbReference>
<feature type="domain" description="ORF 12 gene product N-terminal" evidence="2">
    <location>
        <begin position="29"/>
        <end position="119"/>
    </location>
</feature>
<keyword evidence="1" id="KW-0732">Signal</keyword>
<dbReference type="PROSITE" id="PS51257">
    <property type="entry name" value="PROKAR_LIPOPROTEIN"/>
    <property type="match status" value="1"/>
</dbReference>
<keyword evidence="4" id="KW-1185">Reference proteome</keyword>
<gene>
    <name evidence="3" type="ORF">GCM10022419_007140</name>
</gene>
<evidence type="ECO:0000313" key="3">
    <source>
        <dbReference type="EMBL" id="GAA3530696.1"/>
    </source>
</evidence>
<protein>
    <recommendedName>
        <fullName evidence="2">ORF 12 gene product N-terminal domain-containing protein</fullName>
    </recommendedName>
</protein>
<sequence>MRLIPALAVLLTALVTGCTAANDAKAIAIPDSPAGKQLQWYLEAVNRAPIPEKELNEHLGKAFLADVPAEKFNELAKGVAGLKLEELSSTKPTELIGLTSIPLGQKYDTKMSVGADGKIDYLLLDPK</sequence>
<comment type="caution">
    <text evidence="3">The sequence shown here is derived from an EMBL/GenBank/DDBJ whole genome shotgun (WGS) entry which is preliminary data.</text>
</comment>
<dbReference type="Gene3D" id="3.10.450.280">
    <property type="match status" value="1"/>
</dbReference>
<evidence type="ECO:0000259" key="2">
    <source>
        <dbReference type="Pfam" id="PF18042"/>
    </source>
</evidence>
<evidence type="ECO:0000256" key="1">
    <source>
        <dbReference type="SAM" id="SignalP"/>
    </source>
</evidence>
<accession>A0ABP6V958</accession>
<feature type="chain" id="PRO_5046965143" description="ORF 12 gene product N-terminal domain-containing protein" evidence="1">
    <location>
        <begin position="21"/>
        <end position="127"/>
    </location>
</feature>
<reference evidence="4" key="1">
    <citation type="journal article" date="2019" name="Int. J. Syst. Evol. Microbiol.">
        <title>The Global Catalogue of Microorganisms (GCM) 10K type strain sequencing project: providing services to taxonomists for standard genome sequencing and annotation.</title>
        <authorList>
            <consortium name="The Broad Institute Genomics Platform"/>
            <consortium name="The Broad Institute Genome Sequencing Center for Infectious Disease"/>
            <person name="Wu L."/>
            <person name="Ma J."/>
        </authorList>
    </citation>
    <scope>NUCLEOTIDE SEQUENCE [LARGE SCALE GENOMIC DNA]</scope>
    <source>
        <strain evidence="4">JCM 17326</strain>
    </source>
</reference>